<keyword evidence="6" id="KW-0175">Coiled coil</keyword>
<organism evidence="9 10">
    <name type="scientific">Brevibacillus fulvus</name>
    <dbReference type="NCBI Taxonomy" id="1125967"/>
    <lineage>
        <taxon>Bacteria</taxon>
        <taxon>Bacillati</taxon>
        <taxon>Bacillota</taxon>
        <taxon>Bacilli</taxon>
        <taxon>Bacillales</taxon>
        <taxon>Paenibacillaceae</taxon>
        <taxon>Brevibacillus</taxon>
    </lineage>
</organism>
<name>A0A938Y038_9BACL</name>
<accession>A0A938Y038</accession>
<evidence type="ECO:0000256" key="7">
    <source>
        <dbReference type="SAM" id="MobiDB-lite"/>
    </source>
</evidence>
<feature type="region of interest" description="Disordered" evidence="7">
    <location>
        <begin position="289"/>
        <end position="327"/>
    </location>
</feature>
<evidence type="ECO:0000256" key="5">
    <source>
        <dbReference type="PIRNR" id="PIRNR038471"/>
    </source>
</evidence>
<comment type="caution">
    <text evidence="9">The sequence shown here is derived from an EMBL/GenBank/DDBJ whole genome shotgun (WGS) entry which is preliminary data.</text>
</comment>
<dbReference type="Gene3D" id="2.40.10.350">
    <property type="entry name" value="Rod shape-determining protein MreC, domain 2"/>
    <property type="match status" value="1"/>
</dbReference>
<keyword evidence="10" id="KW-1185">Reference proteome</keyword>
<dbReference type="EMBL" id="JAFBEB010000004">
    <property type="protein sequence ID" value="MBM7590024.1"/>
    <property type="molecule type" value="Genomic_DNA"/>
</dbReference>
<dbReference type="Gene3D" id="2.40.10.340">
    <property type="entry name" value="Rod shape-determining protein MreC, domain 1"/>
    <property type="match status" value="1"/>
</dbReference>
<evidence type="ECO:0000256" key="4">
    <source>
        <dbReference type="ARBA" id="ARBA00032089"/>
    </source>
</evidence>
<dbReference type="InterPro" id="IPR007221">
    <property type="entry name" value="MreC"/>
</dbReference>
<keyword evidence="3 5" id="KW-0133">Cell shape</keyword>
<evidence type="ECO:0000259" key="8">
    <source>
        <dbReference type="Pfam" id="PF04085"/>
    </source>
</evidence>
<dbReference type="PIRSF" id="PIRSF038471">
    <property type="entry name" value="MreC"/>
    <property type="match status" value="1"/>
</dbReference>
<evidence type="ECO:0000313" key="10">
    <source>
        <dbReference type="Proteomes" id="UP000717624"/>
    </source>
</evidence>
<sequence length="327" mass="35881">MSFFGNKRLIVVLIGLVLLISLVGYTSRERANLTWPEMFLKDTVSVLQSIFYRPAQVVSGLFKDIGDAYNVYQENRVLKANLDQLAQVTDELEATKAENQRLRAALDVKNTQSSYQFRVAEVIARNSDNWNNVLTIDKGQKDGIKKDMAVITPKGLIGRVQSVANFSATVELLTNVENSNHVSARILAKQIANGKIVYSYINGVIEEYDPRNRLLIMRKIPWGQKVEQNQSVVTSGMGGVIPENLSIGKVVSVQADDYGLTQTAYIQPNADFNEIDEVMVVERAYTLSPNGDLVPTTQTNNSGTPVTPQTKSVTPANSVPATGGGGQ</sequence>
<evidence type="ECO:0000256" key="6">
    <source>
        <dbReference type="SAM" id="Coils"/>
    </source>
</evidence>
<dbReference type="InterPro" id="IPR042177">
    <property type="entry name" value="Cell/Rod_1"/>
</dbReference>
<evidence type="ECO:0000256" key="2">
    <source>
        <dbReference type="ARBA" id="ARBA00013855"/>
    </source>
</evidence>
<comment type="similarity">
    <text evidence="1 5">Belongs to the MreC family.</text>
</comment>
<dbReference type="Proteomes" id="UP000717624">
    <property type="component" value="Unassembled WGS sequence"/>
</dbReference>
<dbReference type="InterPro" id="IPR055342">
    <property type="entry name" value="MreC_beta-barrel_core"/>
</dbReference>
<dbReference type="InterPro" id="IPR042175">
    <property type="entry name" value="Cell/Rod_MreC_2"/>
</dbReference>
<gene>
    <name evidence="9" type="ORF">JOD01_001625</name>
</gene>
<evidence type="ECO:0000313" key="9">
    <source>
        <dbReference type="EMBL" id="MBM7590024.1"/>
    </source>
</evidence>
<reference evidence="9" key="1">
    <citation type="submission" date="2021-01" db="EMBL/GenBank/DDBJ databases">
        <title>Genomic Encyclopedia of Type Strains, Phase IV (KMG-IV): sequencing the most valuable type-strain genomes for metagenomic binning, comparative biology and taxonomic classification.</title>
        <authorList>
            <person name="Goeker M."/>
        </authorList>
    </citation>
    <scope>NUCLEOTIDE SEQUENCE</scope>
    <source>
        <strain evidence="9">DSM 25523</strain>
    </source>
</reference>
<dbReference type="PANTHER" id="PTHR34138:SF1">
    <property type="entry name" value="CELL SHAPE-DETERMINING PROTEIN MREC"/>
    <property type="match status" value="1"/>
</dbReference>
<evidence type="ECO:0000256" key="3">
    <source>
        <dbReference type="ARBA" id="ARBA00022960"/>
    </source>
</evidence>
<dbReference type="RefSeq" id="WP_204517730.1">
    <property type="nucleotide sequence ID" value="NZ_BAABIN010000007.1"/>
</dbReference>
<dbReference type="GO" id="GO:0008360">
    <property type="term" value="P:regulation of cell shape"/>
    <property type="evidence" value="ECO:0007669"/>
    <property type="project" value="UniProtKB-KW"/>
</dbReference>
<feature type="coiled-coil region" evidence="6">
    <location>
        <begin position="75"/>
        <end position="112"/>
    </location>
</feature>
<feature type="domain" description="Rod shape-determining protein MreC beta-barrel core" evidence="8">
    <location>
        <begin position="122"/>
        <end position="282"/>
    </location>
</feature>
<dbReference type="Pfam" id="PF04085">
    <property type="entry name" value="MreC"/>
    <property type="match status" value="1"/>
</dbReference>
<comment type="function">
    <text evidence="5">Involved in formation and maintenance of cell shape.</text>
</comment>
<feature type="compositionally biased region" description="Polar residues" evidence="7">
    <location>
        <begin position="295"/>
        <end position="320"/>
    </location>
</feature>
<dbReference type="GO" id="GO:0005886">
    <property type="term" value="C:plasma membrane"/>
    <property type="evidence" value="ECO:0007669"/>
    <property type="project" value="TreeGrafter"/>
</dbReference>
<dbReference type="NCBIfam" id="TIGR00219">
    <property type="entry name" value="mreC"/>
    <property type="match status" value="1"/>
</dbReference>
<protein>
    <recommendedName>
        <fullName evidence="2 5">Cell shape-determining protein MreC</fullName>
    </recommendedName>
    <alternativeName>
        <fullName evidence="4 5">Cell shape protein MreC</fullName>
    </alternativeName>
</protein>
<dbReference type="PANTHER" id="PTHR34138">
    <property type="entry name" value="CELL SHAPE-DETERMINING PROTEIN MREC"/>
    <property type="match status" value="1"/>
</dbReference>
<dbReference type="AlphaFoldDB" id="A0A938Y038"/>
<evidence type="ECO:0000256" key="1">
    <source>
        <dbReference type="ARBA" id="ARBA00009369"/>
    </source>
</evidence>
<proteinExistence type="inferred from homology"/>